<reference evidence="2 3" key="1">
    <citation type="submission" date="2016-08" db="EMBL/GenBank/DDBJ databases">
        <title>Genomes of anaerobic fungi encode conserved fungal cellulosomes for biomass hydrolysis.</title>
        <authorList>
            <consortium name="DOE Joint Genome Institute"/>
            <person name="Haitjema C.H."/>
            <person name="Gilmore S.P."/>
            <person name="Henske J.K."/>
            <person name="Solomon K.V."/>
            <person name="De Groot R."/>
            <person name="Kuo A."/>
            <person name="Mondo S.J."/>
            <person name="Salamov A.A."/>
            <person name="Labutti K."/>
            <person name="Zhao Z."/>
            <person name="Chiniquy J."/>
            <person name="Barry K."/>
            <person name="Brewer H.M."/>
            <person name="Purvine S.O."/>
            <person name="Wright A.T."/>
            <person name="Boxma B."/>
            <person name="Van Alen T."/>
            <person name="Hackstein J.H."/>
            <person name="Baker S.E."/>
            <person name="Grigoriev I.V."/>
            <person name="O'Malley M.A."/>
        </authorList>
    </citation>
    <scope>NUCLEOTIDE SEQUENCE [LARGE SCALE GENOMIC DNA]</scope>
    <source>
        <strain evidence="3">finn</strain>
    </source>
</reference>
<dbReference type="AlphaFoldDB" id="A0A1Y1VAE0"/>
<dbReference type="PANTHER" id="PTHR13887">
    <property type="entry name" value="GLUTATHIONE S-TRANSFERASE KAPPA"/>
    <property type="match status" value="1"/>
</dbReference>
<dbReference type="EMBL" id="MCFH01000019">
    <property type="protein sequence ID" value="ORX51079.1"/>
    <property type="molecule type" value="Genomic_DNA"/>
</dbReference>
<name>A0A1Y1VAE0_9FUNG</name>
<organism evidence="2 3">
    <name type="scientific">Piromyces finnis</name>
    <dbReference type="NCBI Taxonomy" id="1754191"/>
    <lineage>
        <taxon>Eukaryota</taxon>
        <taxon>Fungi</taxon>
        <taxon>Fungi incertae sedis</taxon>
        <taxon>Chytridiomycota</taxon>
        <taxon>Chytridiomycota incertae sedis</taxon>
        <taxon>Neocallimastigomycetes</taxon>
        <taxon>Neocallimastigales</taxon>
        <taxon>Neocallimastigaceae</taxon>
        <taxon>Piromyces</taxon>
    </lineage>
</organism>
<evidence type="ECO:0000259" key="1">
    <source>
        <dbReference type="Pfam" id="PF01323"/>
    </source>
</evidence>
<dbReference type="Gene3D" id="3.40.30.10">
    <property type="entry name" value="Glutaredoxin"/>
    <property type="match status" value="1"/>
</dbReference>
<dbReference type="PANTHER" id="PTHR13887:SF46">
    <property type="entry name" value="DSBA-LIKE THIOREDOXIN DOMAIN-CONTAINING PROTEIN"/>
    <property type="match status" value="1"/>
</dbReference>
<evidence type="ECO:0000313" key="2">
    <source>
        <dbReference type="EMBL" id="ORX51079.1"/>
    </source>
</evidence>
<proteinExistence type="predicted"/>
<accession>A0A1Y1VAE0</accession>
<dbReference type="STRING" id="1754191.A0A1Y1VAE0"/>
<evidence type="ECO:0000313" key="3">
    <source>
        <dbReference type="Proteomes" id="UP000193719"/>
    </source>
</evidence>
<dbReference type="CDD" id="cd03024">
    <property type="entry name" value="DsbA_FrnE"/>
    <property type="match status" value="1"/>
</dbReference>
<dbReference type="Proteomes" id="UP000193719">
    <property type="component" value="Unassembled WGS sequence"/>
</dbReference>
<dbReference type="InterPro" id="IPR036249">
    <property type="entry name" value="Thioredoxin-like_sf"/>
</dbReference>
<dbReference type="SUPFAM" id="SSF52833">
    <property type="entry name" value="Thioredoxin-like"/>
    <property type="match status" value="1"/>
</dbReference>
<dbReference type="InterPro" id="IPR001853">
    <property type="entry name" value="DSBA-like_thioredoxin_dom"/>
</dbReference>
<reference evidence="2 3" key="2">
    <citation type="submission" date="2016-08" db="EMBL/GenBank/DDBJ databases">
        <title>Pervasive Adenine N6-methylation of Active Genes in Fungi.</title>
        <authorList>
            <consortium name="DOE Joint Genome Institute"/>
            <person name="Mondo S.J."/>
            <person name="Dannebaum R.O."/>
            <person name="Kuo R.C."/>
            <person name="Labutti K."/>
            <person name="Haridas S."/>
            <person name="Kuo A."/>
            <person name="Salamov A."/>
            <person name="Ahrendt S.R."/>
            <person name="Lipzen A."/>
            <person name="Sullivan W."/>
            <person name="Andreopoulos W.B."/>
            <person name="Clum A."/>
            <person name="Lindquist E."/>
            <person name="Daum C."/>
            <person name="Ramamoorthy G.K."/>
            <person name="Gryganskyi A."/>
            <person name="Culley D."/>
            <person name="Magnuson J.K."/>
            <person name="James T.Y."/>
            <person name="O'Malley M.A."/>
            <person name="Stajich J.E."/>
            <person name="Spatafora J.W."/>
            <person name="Visel A."/>
            <person name="Grigoriev I.V."/>
        </authorList>
    </citation>
    <scope>NUCLEOTIDE SEQUENCE [LARGE SCALE GENOMIC DNA]</scope>
    <source>
        <strain evidence="3">finn</strain>
    </source>
</reference>
<dbReference type="OrthoDB" id="1930760at2759"/>
<gene>
    <name evidence="2" type="ORF">BCR36DRAFT_412059</name>
</gene>
<dbReference type="Pfam" id="PF01323">
    <property type="entry name" value="DSBA"/>
    <property type="match status" value="1"/>
</dbReference>
<comment type="caution">
    <text evidence="2">The sequence shown here is derived from an EMBL/GenBank/DDBJ whole genome shotgun (WGS) entry which is preliminary data.</text>
</comment>
<sequence>MADIKVDVYSDIACPWCYVGRQKYHIALEKMKSSYPEIKIETVWHPYMIDPATKSNGEKYMDYNVRRWGGDGWTYELRDAGKPVGANFANWKTWPNTLLSHCLVTTVLDKTNDSAKGDEAVAALFEATYEKGENVSDPSVVARIGKEKFGLEESEWNNDERKRIVKQKDIFAKREMGISGVPYFVINEKYVLHGAQSQHVFFNAFKKVAGL</sequence>
<feature type="domain" description="DSBA-like thioredoxin" evidence="1">
    <location>
        <begin position="6"/>
        <end position="204"/>
    </location>
</feature>
<protein>
    <submittedName>
        <fullName evidence="2">Thioredoxin-like protein</fullName>
    </submittedName>
</protein>
<keyword evidence="3" id="KW-1185">Reference proteome</keyword>
<dbReference type="GO" id="GO:0016491">
    <property type="term" value="F:oxidoreductase activity"/>
    <property type="evidence" value="ECO:0007669"/>
    <property type="project" value="InterPro"/>
</dbReference>